<dbReference type="KEGG" id="fin:KQS_04880"/>
<dbReference type="Proteomes" id="UP000007599">
    <property type="component" value="Chromosome I"/>
</dbReference>
<proteinExistence type="predicted"/>
<organism evidence="1 2">
    <name type="scientific">Flavobacterium indicum (strain DSM 17447 / CIP 109464 / GPTSA100-9)</name>
    <dbReference type="NCBI Taxonomy" id="1094466"/>
    <lineage>
        <taxon>Bacteria</taxon>
        <taxon>Pseudomonadati</taxon>
        <taxon>Bacteroidota</taxon>
        <taxon>Flavobacteriia</taxon>
        <taxon>Flavobacteriales</taxon>
        <taxon>Flavobacteriaceae</taxon>
        <taxon>Flavobacterium</taxon>
    </lineage>
</organism>
<reference evidence="2" key="2">
    <citation type="submission" date="2012-03" db="EMBL/GenBank/DDBJ databases">
        <title>Complete genome sequence of Flavobacterium indicum GPTSA100-9T, isolated from warm spring water.</title>
        <authorList>
            <person name="Barbier P."/>
            <person name="Houel A."/>
            <person name="Loux V."/>
            <person name="Poulain J."/>
            <person name="Bernardet J.-F."/>
            <person name="Touchon M."/>
            <person name="Duchaud E."/>
        </authorList>
    </citation>
    <scope>NUCLEOTIDE SEQUENCE [LARGE SCALE GENOMIC DNA]</scope>
    <source>
        <strain evidence="2">DSM 17447 / CIP 109464 / GPTSA100-9</strain>
    </source>
</reference>
<dbReference type="AlphaFoldDB" id="H8XUF9"/>
<evidence type="ECO:0000313" key="2">
    <source>
        <dbReference type="Proteomes" id="UP000007599"/>
    </source>
</evidence>
<dbReference type="EMBL" id="HE774682">
    <property type="protein sequence ID" value="CCG52942.1"/>
    <property type="molecule type" value="Genomic_DNA"/>
</dbReference>
<accession>H8XUF9</accession>
<dbReference type="PATRIC" id="fig|1094466.5.peg.953"/>
<dbReference type="RefSeq" id="WP_014388083.1">
    <property type="nucleotide sequence ID" value="NC_017025.1"/>
</dbReference>
<keyword evidence="2" id="KW-1185">Reference proteome</keyword>
<dbReference type="HOGENOM" id="CLU_1978232_0_0_10"/>
<reference evidence="1 2" key="1">
    <citation type="journal article" date="2012" name="J. Bacteriol.">
        <title>Complete Genome Sequence of Flavobacterium indicum GPSTA100-9T, Isolated from Warm Spring Water.</title>
        <authorList>
            <person name="Barbier P."/>
            <person name="Houel A."/>
            <person name="Loux V."/>
            <person name="Poulain J."/>
            <person name="Bernardet J.F."/>
            <person name="Touchon M."/>
            <person name="Duchaud E."/>
        </authorList>
    </citation>
    <scope>NUCLEOTIDE SEQUENCE [LARGE SCALE GENOMIC DNA]</scope>
    <source>
        <strain evidence="2">DSM 17447 / CIP 109464 / GPTSA100-9</strain>
    </source>
</reference>
<gene>
    <name evidence="1" type="ordered locus">KQS_04880</name>
</gene>
<name>H8XUF9_FLAIG</name>
<sequence length="126" mass="14425">MISKELNDYLNERITIDIFKNGIRGEVSDYESLLKKKGATINLYYDDLEKVYLENSTVVKLLEETISGNLTNIELAYICDCLTLAENIEFQNEQVQDIIFKVADPEINGGFKTEKELKSLLANFYA</sequence>
<protein>
    <submittedName>
        <fullName evidence="1">Uncharacterized protein</fullName>
    </submittedName>
</protein>
<dbReference type="OrthoDB" id="1362348at2"/>
<evidence type="ECO:0000313" key="1">
    <source>
        <dbReference type="EMBL" id="CCG52942.1"/>
    </source>
</evidence>